<evidence type="ECO:0000313" key="1">
    <source>
        <dbReference type="EMBL" id="KAJ8926230.1"/>
    </source>
</evidence>
<name>A0AAV8WHI6_9CUCU</name>
<proteinExistence type="predicted"/>
<dbReference type="Proteomes" id="UP001162156">
    <property type="component" value="Unassembled WGS sequence"/>
</dbReference>
<gene>
    <name evidence="1" type="ORF">NQ314_021418</name>
</gene>
<dbReference type="EMBL" id="JANEYF010005968">
    <property type="protein sequence ID" value="KAJ8926230.1"/>
    <property type="molecule type" value="Genomic_DNA"/>
</dbReference>
<comment type="caution">
    <text evidence="1">The sequence shown here is derived from an EMBL/GenBank/DDBJ whole genome shotgun (WGS) entry which is preliminary data.</text>
</comment>
<accession>A0AAV8WHI6</accession>
<protein>
    <submittedName>
        <fullName evidence="1">Uncharacterized protein</fullName>
    </submittedName>
</protein>
<dbReference type="AlphaFoldDB" id="A0AAV8WHI6"/>
<evidence type="ECO:0000313" key="2">
    <source>
        <dbReference type="Proteomes" id="UP001162156"/>
    </source>
</evidence>
<keyword evidence="2" id="KW-1185">Reference proteome</keyword>
<sequence length="78" mass="8887">MYIWQNLKSRTKIKISTERRQMRATGGGTFKKYPLTNEEQDMLSIIKEVSVDGNVSIEESHCAIDLPTKSDVEPVSTR</sequence>
<organism evidence="1 2">
    <name type="scientific">Rhamnusium bicolor</name>
    <dbReference type="NCBI Taxonomy" id="1586634"/>
    <lineage>
        <taxon>Eukaryota</taxon>
        <taxon>Metazoa</taxon>
        <taxon>Ecdysozoa</taxon>
        <taxon>Arthropoda</taxon>
        <taxon>Hexapoda</taxon>
        <taxon>Insecta</taxon>
        <taxon>Pterygota</taxon>
        <taxon>Neoptera</taxon>
        <taxon>Endopterygota</taxon>
        <taxon>Coleoptera</taxon>
        <taxon>Polyphaga</taxon>
        <taxon>Cucujiformia</taxon>
        <taxon>Chrysomeloidea</taxon>
        <taxon>Cerambycidae</taxon>
        <taxon>Lepturinae</taxon>
        <taxon>Rhagiini</taxon>
        <taxon>Rhamnusium</taxon>
    </lineage>
</organism>
<reference evidence="1" key="1">
    <citation type="journal article" date="2023" name="Insect Mol. Biol.">
        <title>Genome sequencing provides insights into the evolution of gene families encoding plant cell wall-degrading enzymes in longhorned beetles.</title>
        <authorList>
            <person name="Shin N.R."/>
            <person name="Okamura Y."/>
            <person name="Kirsch R."/>
            <person name="Pauchet Y."/>
        </authorList>
    </citation>
    <scope>NUCLEOTIDE SEQUENCE</scope>
    <source>
        <strain evidence="1">RBIC_L_NR</strain>
    </source>
</reference>